<feature type="chain" id="PRO_5043433239" description="LicD/FKTN/FKRP nucleotidyltransferase domain-containing protein" evidence="6">
    <location>
        <begin position="17"/>
        <end position="360"/>
    </location>
</feature>
<organism evidence="8 9">
    <name type="scientific">Daldinia eschscholtzii</name>
    <dbReference type="NCBI Taxonomy" id="292717"/>
    <lineage>
        <taxon>Eukaryota</taxon>
        <taxon>Fungi</taxon>
        <taxon>Dikarya</taxon>
        <taxon>Ascomycota</taxon>
        <taxon>Pezizomycotina</taxon>
        <taxon>Sordariomycetes</taxon>
        <taxon>Xylariomycetidae</taxon>
        <taxon>Xylariales</taxon>
        <taxon>Hypoxylaceae</taxon>
        <taxon>Daldinia</taxon>
    </lineage>
</organism>
<evidence type="ECO:0000313" key="9">
    <source>
        <dbReference type="Proteomes" id="UP001369815"/>
    </source>
</evidence>
<gene>
    <name evidence="8" type="ORF">Daesc_003050</name>
</gene>
<feature type="compositionally biased region" description="Basic and acidic residues" evidence="5">
    <location>
        <begin position="38"/>
        <end position="54"/>
    </location>
</feature>
<keyword evidence="9" id="KW-1185">Reference proteome</keyword>
<dbReference type="EMBL" id="JBANMG010000003">
    <property type="protein sequence ID" value="KAK6955413.1"/>
    <property type="molecule type" value="Genomic_DNA"/>
</dbReference>
<evidence type="ECO:0000256" key="5">
    <source>
        <dbReference type="SAM" id="MobiDB-lite"/>
    </source>
</evidence>
<evidence type="ECO:0000259" key="7">
    <source>
        <dbReference type="Pfam" id="PF04991"/>
    </source>
</evidence>
<name>A0AAX6MSK8_9PEZI</name>
<feature type="compositionally biased region" description="Gly residues" evidence="5">
    <location>
        <begin position="174"/>
        <end position="193"/>
    </location>
</feature>
<dbReference type="GO" id="GO:0016020">
    <property type="term" value="C:membrane"/>
    <property type="evidence" value="ECO:0007669"/>
    <property type="project" value="UniProtKB-SubCell"/>
</dbReference>
<feature type="region of interest" description="Disordered" evidence="5">
    <location>
        <begin position="154"/>
        <end position="193"/>
    </location>
</feature>
<evidence type="ECO:0000256" key="4">
    <source>
        <dbReference type="ARBA" id="ARBA00023136"/>
    </source>
</evidence>
<dbReference type="AlphaFoldDB" id="A0AAX6MSK8"/>
<evidence type="ECO:0000256" key="6">
    <source>
        <dbReference type="SAM" id="SignalP"/>
    </source>
</evidence>
<evidence type="ECO:0000313" key="8">
    <source>
        <dbReference type="EMBL" id="KAK6955413.1"/>
    </source>
</evidence>
<sequence length="360" mass="39930">MHLLLLIVLFSATALSLPSKPALYHPKPKKLPGSSSKSKSDDNRQQPDQHPKYFHEAGGTLELGHYDARFFRGEVPYAEHGPALRRLIRSWLATTRELGVDTWLAHGTLLGWWWNGRVMPWDYDLDVQMPTDTLTYLGRYFNRTLHDYRFLDGEQGDEGGGGGGGGRQERIIAGSGGSEGNSNGGSEGEGQGQGQRNLYINKTYLLDVNPYHTDLTRGNGANVIDARWIDVDTGLFVDITGLAERDAAGAPGVWSCKNAHKYRTRDIYPLRRTEFEGVPALVPFAFDKILTDEYGAKSLVNTEWAGHRWVPELKKWVKNPETPSSGKEKGVGKTVTKQQQQQDGKAVVVVVEKTVVKGAQ</sequence>
<keyword evidence="4" id="KW-0472">Membrane</keyword>
<proteinExistence type="predicted"/>
<feature type="signal peptide" evidence="6">
    <location>
        <begin position="1"/>
        <end position="16"/>
    </location>
</feature>
<protein>
    <recommendedName>
        <fullName evidence="7">LicD/FKTN/FKRP nucleotidyltransferase domain-containing protein</fullName>
    </recommendedName>
</protein>
<dbReference type="Pfam" id="PF04991">
    <property type="entry name" value="LicD"/>
    <property type="match status" value="2"/>
</dbReference>
<dbReference type="InterPro" id="IPR007074">
    <property type="entry name" value="LicD/FKTN/FKRP_NTP_transf"/>
</dbReference>
<evidence type="ECO:0000256" key="2">
    <source>
        <dbReference type="ARBA" id="ARBA00022692"/>
    </source>
</evidence>
<feature type="domain" description="LicD/FKTN/FKRP nucleotidyltransferase" evidence="7">
    <location>
        <begin position="95"/>
        <end position="150"/>
    </location>
</feature>
<dbReference type="InterPro" id="IPR009644">
    <property type="entry name" value="FKTN/MNN4/W02B3.4-1"/>
</dbReference>
<comment type="caution">
    <text evidence="8">The sequence shown here is derived from an EMBL/GenBank/DDBJ whole genome shotgun (WGS) entry which is preliminary data.</text>
</comment>
<keyword evidence="6" id="KW-0732">Signal</keyword>
<evidence type="ECO:0000256" key="3">
    <source>
        <dbReference type="ARBA" id="ARBA00022989"/>
    </source>
</evidence>
<feature type="region of interest" description="Disordered" evidence="5">
    <location>
        <begin position="318"/>
        <end position="343"/>
    </location>
</feature>
<keyword evidence="2" id="KW-0812">Transmembrane</keyword>
<feature type="compositionally biased region" description="Low complexity" evidence="5">
    <location>
        <begin position="332"/>
        <end position="343"/>
    </location>
</feature>
<reference evidence="8 9" key="1">
    <citation type="journal article" date="2024" name="Front Chem Biol">
        <title>Unveiling the potential of Daldinia eschscholtzii MFLUCC 19-0629 through bioactivity and bioinformatics studies for enhanced sustainable agriculture production.</title>
        <authorList>
            <person name="Brooks S."/>
            <person name="Weaver J.A."/>
            <person name="Klomchit A."/>
            <person name="Alharthi S.A."/>
            <person name="Onlamun T."/>
            <person name="Nurani R."/>
            <person name="Vong T.K."/>
            <person name="Alberti F."/>
            <person name="Greco C."/>
        </authorList>
    </citation>
    <scope>NUCLEOTIDE SEQUENCE [LARGE SCALE GENOMIC DNA]</scope>
    <source>
        <strain evidence="8">MFLUCC 19-0629</strain>
    </source>
</reference>
<keyword evidence="3" id="KW-1133">Transmembrane helix</keyword>
<feature type="region of interest" description="Disordered" evidence="5">
    <location>
        <begin position="25"/>
        <end position="54"/>
    </location>
</feature>
<comment type="subcellular location">
    <subcellularLocation>
        <location evidence="1">Membrane</location>
        <topology evidence="1">Single-pass membrane protein</topology>
    </subcellularLocation>
</comment>
<dbReference type="PANTHER" id="PTHR15407">
    <property type="entry name" value="FUKUTIN-RELATED"/>
    <property type="match status" value="1"/>
</dbReference>
<dbReference type="PANTHER" id="PTHR15407:SF28">
    <property type="entry name" value="RIBITOL-5-PHOSPHATE TRANSFERASE FKTN"/>
    <property type="match status" value="1"/>
</dbReference>
<dbReference type="GO" id="GO:0009100">
    <property type="term" value="P:glycoprotein metabolic process"/>
    <property type="evidence" value="ECO:0007669"/>
    <property type="project" value="UniProtKB-ARBA"/>
</dbReference>
<accession>A0AAX6MSK8</accession>
<dbReference type="Proteomes" id="UP001369815">
    <property type="component" value="Unassembled WGS sequence"/>
</dbReference>
<feature type="domain" description="LicD/FKTN/FKRP nucleotidyltransferase" evidence="7">
    <location>
        <begin position="257"/>
        <end position="295"/>
    </location>
</feature>
<evidence type="ECO:0000256" key="1">
    <source>
        <dbReference type="ARBA" id="ARBA00004167"/>
    </source>
</evidence>